<keyword evidence="3" id="KW-1185">Reference proteome</keyword>
<protein>
    <submittedName>
        <fullName evidence="2">Uncharacterized protein</fullName>
    </submittedName>
</protein>
<dbReference type="EMBL" id="ML993599">
    <property type="protein sequence ID" value="KAF2165728.1"/>
    <property type="molecule type" value="Genomic_DNA"/>
</dbReference>
<dbReference type="AlphaFoldDB" id="A0A6A6CHR7"/>
<evidence type="ECO:0000256" key="1">
    <source>
        <dbReference type="SAM" id="SignalP"/>
    </source>
</evidence>
<evidence type="ECO:0000313" key="3">
    <source>
        <dbReference type="Proteomes" id="UP000799537"/>
    </source>
</evidence>
<feature type="signal peptide" evidence="1">
    <location>
        <begin position="1"/>
        <end position="23"/>
    </location>
</feature>
<dbReference type="GeneID" id="54560321"/>
<dbReference type="RefSeq" id="XP_033666617.1">
    <property type="nucleotide sequence ID" value="XM_033807049.1"/>
</dbReference>
<sequence>MRFSRSTILAALWTSSTLVDAVADGTNYEIDAYSNECGTNTINTFKGIADANGATSCLTFAAPSLCFTTSVGPDVKGGCLFVLAGTSDCTNSTTAASSNNAGQTQNVTASGPTNSVKIVCQPNPT</sequence>
<accession>A0A6A6CHR7</accession>
<feature type="chain" id="PRO_5025640226" evidence="1">
    <location>
        <begin position="24"/>
        <end position="125"/>
    </location>
</feature>
<organism evidence="2 3">
    <name type="scientific">Zasmidium cellare ATCC 36951</name>
    <dbReference type="NCBI Taxonomy" id="1080233"/>
    <lineage>
        <taxon>Eukaryota</taxon>
        <taxon>Fungi</taxon>
        <taxon>Dikarya</taxon>
        <taxon>Ascomycota</taxon>
        <taxon>Pezizomycotina</taxon>
        <taxon>Dothideomycetes</taxon>
        <taxon>Dothideomycetidae</taxon>
        <taxon>Mycosphaerellales</taxon>
        <taxon>Mycosphaerellaceae</taxon>
        <taxon>Zasmidium</taxon>
    </lineage>
</organism>
<proteinExistence type="predicted"/>
<keyword evidence="1" id="KW-0732">Signal</keyword>
<evidence type="ECO:0000313" key="2">
    <source>
        <dbReference type="EMBL" id="KAF2165728.1"/>
    </source>
</evidence>
<gene>
    <name evidence="2" type="ORF">M409DRAFT_24016</name>
</gene>
<name>A0A6A6CHR7_ZASCE</name>
<reference evidence="2" key="1">
    <citation type="journal article" date="2020" name="Stud. Mycol.">
        <title>101 Dothideomycetes genomes: a test case for predicting lifestyles and emergence of pathogens.</title>
        <authorList>
            <person name="Haridas S."/>
            <person name="Albert R."/>
            <person name="Binder M."/>
            <person name="Bloem J."/>
            <person name="Labutti K."/>
            <person name="Salamov A."/>
            <person name="Andreopoulos B."/>
            <person name="Baker S."/>
            <person name="Barry K."/>
            <person name="Bills G."/>
            <person name="Bluhm B."/>
            <person name="Cannon C."/>
            <person name="Castanera R."/>
            <person name="Culley D."/>
            <person name="Daum C."/>
            <person name="Ezra D."/>
            <person name="Gonzalez J."/>
            <person name="Henrissat B."/>
            <person name="Kuo A."/>
            <person name="Liang C."/>
            <person name="Lipzen A."/>
            <person name="Lutzoni F."/>
            <person name="Magnuson J."/>
            <person name="Mondo S."/>
            <person name="Nolan M."/>
            <person name="Ohm R."/>
            <person name="Pangilinan J."/>
            <person name="Park H.-J."/>
            <person name="Ramirez L."/>
            <person name="Alfaro M."/>
            <person name="Sun H."/>
            <person name="Tritt A."/>
            <person name="Yoshinaga Y."/>
            <person name="Zwiers L.-H."/>
            <person name="Turgeon B."/>
            <person name="Goodwin S."/>
            <person name="Spatafora J."/>
            <person name="Crous P."/>
            <person name="Grigoriev I."/>
        </authorList>
    </citation>
    <scope>NUCLEOTIDE SEQUENCE</scope>
    <source>
        <strain evidence="2">ATCC 36951</strain>
    </source>
</reference>
<dbReference type="Proteomes" id="UP000799537">
    <property type="component" value="Unassembled WGS sequence"/>
</dbReference>